<evidence type="ECO:0000313" key="2">
    <source>
        <dbReference type="EMBL" id="KAF4352669.1"/>
    </source>
</evidence>
<dbReference type="Proteomes" id="UP000525078">
    <property type="component" value="Unassembled WGS sequence"/>
</dbReference>
<dbReference type="Gene3D" id="3.90.550.50">
    <property type="match status" value="1"/>
</dbReference>
<reference evidence="4 5" key="1">
    <citation type="journal article" date="2020" name="bioRxiv">
        <title>Sequence and annotation of 42 cannabis genomes reveals extensive copy number variation in cannabinoid synthesis and pathogen resistance genes.</title>
        <authorList>
            <person name="Mckernan K.J."/>
            <person name="Helbert Y."/>
            <person name="Kane L.T."/>
            <person name="Ebling H."/>
            <person name="Zhang L."/>
            <person name="Liu B."/>
            <person name="Eaton Z."/>
            <person name="Mclaughlin S."/>
            <person name="Kingan S."/>
            <person name="Baybayan P."/>
            <person name="Concepcion G."/>
            <person name="Jordan M."/>
            <person name="Riva A."/>
            <person name="Barbazuk W."/>
            <person name="Harkins T."/>
        </authorList>
    </citation>
    <scope>NUCLEOTIDE SEQUENCE [LARGE SCALE GENOMIC DNA]</scope>
    <source>
        <strain evidence="4 5">cv. Jamaican Lion 4</strain>
        <strain evidence="3">Father</strain>
        <strain evidence="2">Mother</strain>
        <tissue evidence="2">Leaf</tissue>
    </source>
</reference>
<dbReference type="Proteomes" id="UP000583929">
    <property type="component" value="Unassembled WGS sequence"/>
</dbReference>
<name>A0A7J6E4T0_CANSA</name>
<proteinExistence type="predicted"/>
<accession>A0A7J6E4T0</accession>
<comment type="caution">
    <text evidence="2">The sequence shown here is derived from an EMBL/GenBank/DDBJ whole genome shotgun (WGS) entry which is preliminary data.</text>
</comment>
<sequence>MTSPVLATDSPTKKPKMGSLFGDLFKSLAISGLLIFLFYIILFDNTTHNSLIQKWRIPITNSTNLISSTPDPNNPMIKTNLSHLVFSIVGSMNTWKNKRHYSEAWWRPNVTRGYLFLDKPPKNEFLPWPSSAPPFRVNEKVKAIYERASNPSQVRIVRTILEMVREGDENVRWYVMTDDDTVLALDNLVEVLSKYDHTKYYYIGTSSECIRSNYDFSFEMAFGGAGYALSYPLASLVASKLDGCLKRYPTLRVSDFMLYSCLADLGVALTHNNGFHQIDLHGDISGLLSAHPQTPFLSLHHIDTVDPIFPNKTRLDSIKHLMKAVKVDPSRVLQQTICHHRPTNWSISISWGYSTNIYEATLPRSFLHRPLETFRPWRGQRSSRSPFYMFNTRWPTNNPCETPHVFFFHSTQESNDRIMNTYVRASSPGLAPCGNHSANHIQRIRVFSPAKLPLESNGRDCCDVVYGDGENTTEVRYRACTKEDVTA</sequence>
<keyword evidence="5" id="KW-1185">Reference proteome</keyword>
<keyword evidence="1" id="KW-0812">Transmembrane</keyword>
<organism evidence="2 4">
    <name type="scientific">Cannabis sativa</name>
    <name type="common">Hemp</name>
    <name type="synonym">Marijuana</name>
    <dbReference type="NCBI Taxonomy" id="3483"/>
    <lineage>
        <taxon>Eukaryota</taxon>
        <taxon>Viridiplantae</taxon>
        <taxon>Streptophyta</taxon>
        <taxon>Embryophyta</taxon>
        <taxon>Tracheophyta</taxon>
        <taxon>Spermatophyta</taxon>
        <taxon>Magnoliopsida</taxon>
        <taxon>eudicotyledons</taxon>
        <taxon>Gunneridae</taxon>
        <taxon>Pentapetalae</taxon>
        <taxon>rosids</taxon>
        <taxon>fabids</taxon>
        <taxon>Rosales</taxon>
        <taxon>Cannabaceae</taxon>
        <taxon>Cannabis</taxon>
    </lineage>
</organism>
<gene>
    <name evidence="2" type="ORF">F8388_002904</name>
    <name evidence="3" type="ORF">G4B88_002295</name>
</gene>
<dbReference type="PANTHER" id="PTHR10811">
    <property type="entry name" value="FRINGE-RELATED"/>
    <property type="match status" value="1"/>
</dbReference>
<evidence type="ECO:0000313" key="4">
    <source>
        <dbReference type="Proteomes" id="UP000525078"/>
    </source>
</evidence>
<dbReference type="AlphaFoldDB" id="A0A7J6E4T0"/>
<dbReference type="InterPro" id="IPR006740">
    <property type="entry name" value="DUF604"/>
</dbReference>
<dbReference type="EMBL" id="JAATIP010000308">
    <property type="protein sequence ID" value="KAF4352669.1"/>
    <property type="molecule type" value="Genomic_DNA"/>
</dbReference>
<evidence type="ECO:0000313" key="3">
    <source>
        <dbReference type="EMBL" id="KAF4380922.1"/>
    </source>
</evidence>
<keyword evidence="1" id="KW-1133">Transmembrane helix</keyword>
<protein>
    <submittedName>
        <fullName evidence="2">Uncharacterized protein</fullName>
    </submittedName>
</protein>
<dbReference type="EMBL" id="JAATIQ010000114">
    <property type="protein sequence ID" value="KAF4380922.1"/>
    <property type="molecule type" value="Genomic_DNA"/>
</dbReference>
<evidence type="ECO:0000256" key="1">
    <source>
        <dbReference type="SAM" id="Phobius"/>
    </source>
</evidence>
<feature type="transmembrane region" description="Helical" evidence="1">
    <location>
        <begin position="20"/>
        <end position="42"/>
    </location>
</feature>
<keyword evidence="1" id="KW-0472">Membrane</keyword>
<evidence type="ECO:0000313" key="5">
    <source>
        <dbReference type="Proteomes" id="UP000583929"/>
    </source>
</evidence>
<dbReference type="Pfam" id="PF04646">
    <property type="entry name" value="DUF604"/>
    <property type="match status" value="1"/>
</dbReference>